<comment type="caution">
    <text evidence="4">The sequence shown here is derived from an EMBL/GenBank/DDBJ whole genome shotgun (WGS) entry which is preliminary data.</text>
</comment>
<comment type="similarity">
    <text evidence="1">Belongs to the leucine-binding protein family.</text>
</comment>
<protein>
    <recommendedName>
        <fullName evidence="3">Leucine-binding protein domain-containing protein</fullName>
    </recommendedName>
</protein>
<name>A0ABP8JRE2_9BACT</name>
<dbReference type="Proteomes" id="UP001500936">
    <property type="component" value="Unassembled WGS sequence"/>
</dbReference>
<dbReference type="Pfam" id="PF13458">
    <property type="entry name" value="Peripla_BP_6"/>
    <property type="match status" value="1"/>
</dbReference>
<keyword evidence="2" id="KW-0732">Signal</keyword>
<dbReference type="InterPro" id="IPR028082">
    <property type="entry name" value="Peripla_BP_I"/>
</dbReference>
<dbReference type="InterPro" id="IPR028081">
    <property type="entry name" value="Leu-bd"/>
</dbReference>
<sequence>MYPALSFDLLDGLKAGLTQHITTSITWAVEGIGFATDAHEVQTKAQKLLMQDDVDMVVGMMSRRMADTLNTLFTGANRLLLVLDLMGEFFLGLPPAPTMFFHSLQSCLSCRLAGRKAVESGAEGIIQAASFYDAGYLHGYAASQGVTTGGGHMVQYFVSSHIPAQANFQNLQAGLSSGQAQAVVALYAGDMARQFLEVYPTLTGRLPVWASPLALEEQMLTTVPYAMDGIRGFVPWSEHLDTEENRIFREAVQKRGRRPTLFSVLGYEGGLILANYLRLTDENNRDSPAVFNQLASLSFEGPRGQVAFDPATHFSFAPPYAATVIADNQGRCRLAALTPERTVEQDFRAFQTESPPTAYTGWHNTYLCI</sequence>
<keyword evidence="5" id="KW-1185">Reference proteome</keyword>
<accession>A0ABP8JRE2</accession>
<dbReference type="SUPFAM" id="SSF53822">
    <property type="entry name" value="Periplasmic binding protein-like I"/>
    <property type="match status" value="1"/>
</dbReference>
<feature type="domain" description="Leucine-binding protein" evidence="3">
    <location>
        <begin position="36"/>
        <end position="324"/>
    </location>
</feature>
<evidence type="ECO:0000256" key="2">
    <source>
        <dbReference type="ARBA" id="ARBA00022729"/>
    </source>
</evidence>
<proteinExistence type="inferred from homology"/>
<gene>
    <name evidence="4" type="ORF">GCM10023187_01510</name>
</gene>
<dbReference type="InterPro" id="IPR051010">
    <property type="entry name" value="BCAA_transport"/>
</dbReference>
<dbReference type="PANTHER" id="PTHR30483:SF6">
    <property type="entry name" value="PERIPLASMIC BINDING PROTEIN OF ABC TRANSPORTER FOR NATURAL AMINO ACIDS"/>
    <property type="match status" value="1"/>
</dbReference>
<evidence type="ECO:0000313" key="4">
    <source>
        <dbReference type="EMBL" id="GAA4395040.1"/>
    </source>
</evidence>
<evidence type="ECO:0000313" key="5">
    <source>
        <dbReference type="Proteomes" id="UP001500936"/>
    </source>
</evidence>
<dbReference type="EMBL" id="BAABHB010000001">
    <property type="protein sequence ID" value="GAA4395040.1"/>
    <property type="molecule type" value="Genomic_DNA"/>
</dbReference>
<evidence type="ECO:0000256" key="1">
    <source>
        <dbReference type="ARBA" id="ARBA00010062"/>
    </source>
</evidence>
<dbReference type="PANTHER" id="PTHR30483">
    <property type="entry name" value="LEUCINE-SPECIFIC-BINDING PROTEIN"/>
    <property type="match status" value="1"/>
</dbReference>
<evidence type="ECO:0000259" key="3">
    <source>
        <dbReference type="Pfam" id="PF13458"/>
    </source>
</evidence>
<reference evidence="5" key="1">
    <citation type="journal article" date="2019" name="Int. J. Syst. Evol. Microbiol.">
        <title>The Global Catalogue of Microorganisms (GCM) 10K type strain sequencing project: providing services to taxonomists for standard genome sequencing and annotation.</title>
        <authorList>
            <consortium name="The Broad Institute Genomics Platform"/>
            <consortium name="The Broad Institute Genome Sequencing Center for Infectious Disease"/>
            <person name="Wu L."/>
            <person name="Ma J."/>
        </authorList>
    </citation>
    <scope>NUCLEOTIDE SEQUENCE [LARGE SCALE GENOMIC DNA]</scope>
    <source>
        <strain evidence="5">JCM 17925</strain>
    </source>
</reference>
<dbReference type="Gene3D" id="3.40.50.2300">
    <property type="match status" value="2"/>
</dbReference>
<organism evidence="4 5">
    <name type="scientific">Nibrella viscosa</name>
    <dbReference type="NCBI Taxonomy" id="1084524"/>
    <lineage>
        <taxon>Bacteria</taxon>
        <taxon>Pseudomonadati</taxon>
        <taxon>Bacteroidota</taxon>
        <taxon>Cytophagia</taxon>
        <taxon>Cytophagales</taxon>
        <taxon>Spirosomataceae</taxon>
        <taxon>Nibrella</taxon>
    </lineage>
</organism>